<evidence type="ECO:0000313" key="6">
    <source>
        <dbReference type="Proteomes" id="UP000823674"/>
    </source>
</evidence>
<dbReference type="Proteomes" id="UP000823674">
    <property type="component" value="Chromosome A06"/>
</dbReference>
<sequence>MSYNDPLHLISIQSFSQLEQISSNHQVIKNVFLYCYVAQAVHHSLRLGHTSPFDCCSPPRFWDSHNGRKIVKLRESTSSSCSWTRSFYPGARLTQSNEGFVYLRHGSCSYFSDEFIVPDSGKASNAAASMMRVLRVMIVLQLPEENETMRQG</sequence>
<dbReference type="EMBL" id="JADBGQ010000006">
    <property type="protein sequence ID" value="KAG5391534.1"/>
    <property type="molecule type" value="Genomic_DNA"/>
</dbReference>
<dbReference type="Proteomes" id="UP000823674">
    <property type="component" value="Chromosome A03"/>
</dbReference>
<evidence type="ECO:0000313" key="4">
    <source>
        <dbReference type="EMBL" id="KAG5409541.1"/>
    </source>
</evidence>
<evidence type="ECO:0000313" key="3">
    <source>
        <dbReference type="EMBL" id="KAG5409181.1"/>
    </source>
</evidence>
<accession>A0ABQ7NGP2</accession>
<protein>
    <submittedName>
        <fullName evidence="4">Uncharacterized protein</fullName>
    </submittedName>
</protein>
<dbReference type="EMBL" id="JADBGQ010000003">
    <property type="protein sequence ID" value="KAG5406309.1"/>
    <property type="molecule type" value="Genomic_DNA"/>
</dbReference>
<gene>
    <name evidence="4" type="primary">A02g502720.1_BraROA</name>
    <name evidence="3" type="synonym">A02g502110.1_BraROA</name>
    <name evidence="5" type="synonym">A02g502770.1_BraROA</name>
    <name evidence="2" type="synonym">A03g505830.1_BraROA</name>
    <name evidence="1" type="synonym">A06g500360.1_BraROA</name>
    <name evidence="3" type="ORF">IGI04_005500</name>
    <name evidence="4" type="ORF">IGI04_005860</name>
    <name evidence="5" type="ORF">IGI04_005865</name>
    <name evidence="2" type="ORF">IGI04_012428</name>
    <name evidence="1" type="ORF">IGI04_021497</name>
</gene>
<organism evidence="4 6">
    <name type="scientific">Brassica rapa subsp. trilocularis</name>
    <dbReference type="NCBI Taxonomy" id="1813537"/>
    <lineage>
        <taxon>Eukaryota</taxon>
        <taxon>Viridiplantae</taxon>
        <taxon>Streptophyta</taxon>
        <taxon>Embryophyta</taxon>
        <taxon>Tracheophyta</taxon>
        <taxon>Spermatophyta</taxon>
        <taxon>Magnoliopsida</taxon>
        <taxon>eudicotyledons</taxon>
        <taxon>Gunneridae</taxon>
        <taxon>Pentapetalae</taxon>
        <taxon>rosids</taxon>
        <taxon>malvids</taxon>
        <taxon>Brassicales</taxon>
        <taxon>Brassicaceae</taxon>
        <taxon>Brassiceae</taxon>
        <taxon>Brassica</taxon>
    </lineage>
</organism>
<evidence type="ECO:0000313" key="5">
    <source>
        <dbReference type="EMBL" id="KAG5409546.1"/>
    </source>
</evidence>
<keyword evidence="6" id="KW-1185">Reference proteome</keyword>
<name>A0ABQ7NGP2_BRACM</name>
<evidence type="ECO:0000313" key="1">
    <source>
        <dbReference type="EMBL" id="KAG5391534.1"/>
    </source>
</evidence>
<proteinExistence type="predicted"/>
<dbReference type="Proteomes" id="UP000823674">
    <property type="component" value="Chromosome A02"/>
</dbReference>
<evidence type="ECO:0000313" key="2">
    <source>
        <dbReference type="EMBL" id="KAG5406309.1"/>
    </source>
</evidence>
<reference evidence="4 6" key="1">
    <citation type="submission" date="2021-03" db="EMBL/GenBank/DDBJ databases">
        <authorList>
            <person name="King G.J."/>
            <person name="Bancroft I."/>
            <person name="Baten A."/>
            <person name="Bloomfield J."/>
            <person name="Borpatragohain P."/>
            <person name="He Z."/>
            <person name="Irish N."/>
            <person name="Irwin J."/>
            <person name="Liu K."/>
            <person name="Mauleon R.P."/>
            <person name="Moore J."/>
            <person name="Morris R."/>
            <person name="Ostergaard L."/>
            <person name="Wang B."/>
            <person name="Wells R."/>
        </authorList>
    </citation>
    <scope>NUCLEOTIDE SEQUENCE [LARGE SCALE GENOMIC DNA]</scope>
    <source>
        <strain evidence="4">R-o-18</strain>
        <tissue evidence="4">Leaf</tissue>
    </source>
</reference>
<dbReference type="EMBL" id="JADBGQ010000002">
    <property type="protein sequence ID" value="KAG5409181.1"/>
    <property type="molecule type" value="Genomic_DNA"/>
</dbReference>
<dbReference type="EMBL" id="JADBGQ010000002">
    <property type="protein sequence ID" value="KAG5409546.1"/>
    <property type="molecule type" value="Genomic_DNA"/>
</dbReference>
<comment type="caution">
    <text evidence="4">The sequence shown here is derived from an EMBL/GenBank/DDBJ whole genome shotgun (WGS) entry which is preliminary data.</text>
</comment>
<dbReference type="EMBL" id="JADBGQ010000002">
    <property type="protein sequence ID" value="KAG5409541.1"/>
    <property type="molecule type" value="Genomic_DNA"/>
</dbReference>